<dbReference type="EMBL" id="BGZJ01000001">
    <property type="protein sequence ID" value="GBO93348.1"/>
    <property type="molecule type" value="Genomic_DNA"/>
</dbReference>
<organism evidence="3 4">
    <name type="scientific">Mesosutterella multiformis</name>
    <dbReference type="NCBI Taxonomy" id="2259133"/>
    <lineage>
        <taxon>Bacteria</taxon>
        <taxon>Pseudomonadati</taxon>
        <taxon>Pseudomonadota</taxon>
        <taxon>Betaproteobacteria</taxon>
        <taxon>Burkholderiales</taxon>
        <taxon>Sutterellaceae</taxon>
        <taxon>Mesosutterella</taxon>
    </lineage>
</organism>
<comment type="caution">
    <text evidence="3">The sequence shown here is derived from an EMBL/GenBank/DDBJ whole genome shotgun (WGS) entry which is preliminary data.</text>
</comment>
<name>A0A388SAM6_9BURK</name>
<dbReference type="PANTHER" id="PTHR43542">
    <property type="entry name" value="METHYLTRANSFERASE"/>
    <property type="match status" value="1"/>
</dbReference>
<dbReference type="GO" id="GO:0031167">
    <property type="term" value="P:rRNA methylation"/>
    <property type="evidence" value="ECO:0007669"/>
    <property type="project" value="InterPro"/>
</dbReference>
<evidence type="ECO:0000313" key="4">
    <source>
        <dbReference type="Proteomes" id="UP000266091"/>
    </source>
</evidence>
<dbReference type="GO" id="GO:0008168">
    <property type="term" value="F:methyltransferase activity"/>
    <property type="evidence" value="ECO:0007669"/>
    <property type="project" value="UniProtKB-KW"/>
</dbReference>
<proteinExistence type="predicted"/>
<dbReference type="GO" id="GO:0003676">
    <property type="term" value="F:nucleic acid binding"/>
    <property type="evidence" value="ECO:0007669"/>
    <property type="project" value="InterPro"/>
</dbReference>
<dbReference type="Proteomes" id="UP000266091">
    <property type="component" value="Unassembled WGS sequence"/>
</dbReference>
<evidence type="ECO:0000256" key="2">
    <source>
        <dbReference type="ARBA" id="ARBA00022679"/>
    </source>
</evidence>
<dbReference type="PANTHER" id="PTHR43542:SF1">
    <property type="entry name" value="METHYLTRANSFERASE"/>
    <property type="match status" value="1"/>
</dbReference>
<dbReference type="Gene3D" id="3.40.50.150">
    <property type="entry name" value="Vaccinia Virus protein VP39"/>
    <property type="match status" value="1"/>
</dbReference>
<protein>
    <submittedName>
        <fullName evidence="3">Ribosomal RNA small subunit methyltransferase D</fullName>
    </submittedName>
</protein>
<dbReference type="InterPro" id="IPR029063">
    <property type="entry name" value="SAM-dependent_MTases_sf"/>
</dbReference>
<keyword evidence="1 3" id="KW-0489">Methyltransferase</keyword>
<dbReference type="CDD" id="cd02440">
    <property type="entry name" value="AdoMet_MTases"/>
    <property type="match status" value="1"/>
</dbReference>
<dbReference type="InterPro" id="IPR004398">
    <property type="entry name" value="RNA_MeTrfase_RsmD"/>
</dbReference>
<dbReference type="PIRSF" id="PIRSF004553">
    <property type="entry name" value="CHP00095"/>
    <property type="match status" value="1"/>
</dbReference>
<accession>A0A401LK23</accession>
<dbReference type="InterPro" id="IPR002052">
    <property type="entry name" value="DNA_methylase_N6_adenine_CS"/>
</dbReference>
<dbReference type="AlphaFoldDB" id="A0A388SAM6"/>
<reference evidence="3 4" key="1">
    <citation type="journal article" date="2018" name="Int. J. Syst. Evol. Microbiol.">
        <title>Mesosutterella multiformis gen. nov., sp. nov., a member of the family Sutterellaceae and Sutterella megalosphaeroides sp. nov., isolated from human faeces.</title>
        <authorList>
            <person name="Sakamoto M."/>
            <person name="Ikeyama N."/>
            <person name="Kunihiro T."/>
            <person name="Iino T."/>
            <person name="Yuki M."/>
            <person name="Ohkuma M."/>
        </authorList>
    </citation>
    <scope>NUCLEOTIDE SEQUENCE [LARGE SCALE GENOMIC DNA]</scope>
    <source>
        <strain evidence="3 4">4NBBH2</strain>
    </source>
</reference>
<accession>A0A388SAM6</accession>
<dbReference type="SUPFAM" id="SSF53335">
    <property type="entry name" value="S-adenosyl-L-methionine-dependent methyltransferases"/>
    <property type="match status" value="1"/>
</dbReference>
<dbReference type="PROSITE" id="PS00092">
    <property type="entry name" value="N6_MTASE"/>
    <property type="match status" value="1"/>
</dbReference>
<keyword evidence="4" id="KW-1185">Reference proteome</keyword>
<gene>
    <name evidence="3" type="ORF">MESMUL_07020</name>
</gene>
<keyword evidence="2 3" id="KW-0808">Transferase</keyword>
<dbReference type="Pfam" id="PF03602">
    <property type="entry name" value="Cons_hypoth95"/>
    <property type="match status" value="1"/>
</dbReference>
<sequence>MIDLDGLRPTGNRIRETVFDWLTFLLGGYSGKRALDMFAGSGALGLEFASRGGTSVLIERDPQNARNLSDVCAKLKAGDDAVVRRGDSLTLTRSYPERSFDVVFIDPPFAAGLHQSALSAAARVLTDDGLIYLESPSEHEMPVPEDFAVLRSGSSGAVRYQLLARKASPLADLAKED</sequence>
<evidence type="ECO:0000256" key="1">
    <source>
        <dbReference type="ARBA" id="ARBA00022603"/>
    </source>
</evidence>
<evidence type="ECO:0000313" key="3">
    <source>
        <dbReference type="EMBL" id="GBO93348.1"/>
    </source>
</evidence>